<name>A0AA35SYS7_GEOBA</name>
<proteinExistence type="predicted"/>
<dbReference type="InterPro" id="IPR000033">
    <property type="entry name" value="LDLR_classB_rpt"/>
</dbReference>
<organism evidence="2 3">
    <name type="scientific">Geodia barretti</name>
    <name type="common">Barrett's horny sponge</name>
    <dbReference type="NCBI Taxonomy" id="519541"/>
    <lineage>
        <taxon>Eukaryota</taxon>
        <taxon>Metazoa</taxon>
        <taxon>Porifera</taxon>
        <taxon>Demospongiae</taxon>
        <taxon>Heteroscleromorpha</taxon>
        <taxon>Tetractinellida</taxon>
        <taxon>Astrophorina</taxon>
        <taxon>Geodiidae</taxon>
        <taxon>Geodia</taxon>
    </lineage>
</organism>
<dbReference type="Proteomes" id="UP001174909">
    <property type="component" value="Unassembled WGS sequence"/>
</dbReference>
<feature type="repeat" description="LDL-receptor class B" evidence="1">
    <location>
        <begin position="30"/>
        <end position="71"/>
    </location>
</feature>
<dbReference type="EMBL" id="CASHTH010002912">
    <property type="protein sequence ID" value="CAI8037176.1"/>
    <property type="molecule type" value="Genomic_DNA"/>
</dbReference>
<dbReference type="PANTHER" id="PTHR46513:SF13">
    <property type="entry name" value="EGF-LIKE DOMAIN-CONTAINING PROTEIN"/>
    <property type="match status" value="1"/>
</dbReference>
<evidence type="ECO:0000256" key="1">
    <source>
        <dbReference type="PROSITE-ProRule" id="PRU00461"/>
    </source>
</evidence>
<evidence type="ECO:0000313" key="2">
    <source>
        <dbReference type="EMBL" id="CAI8037176.1"/>
    </source>
</evidence>
<dbReference type="PANTHER" id="PTHR46513">
    <property type="entry name" value="VITELLOGENIN RECEPTOR-LIKE PROTEIN-RELATED-RELATED"/>
    <property type="match status" value="1"/>
</dbReference>
<dbReference type="PROSITE" id="PS51120">
    <property type="entry name" value="LDLRB"/>
    <property type="match status" value="1"/>
</dbReference>
<dbReference type="Gene3D" id="2.120.10.30">
    <property type="entry name" value="TolB, C-terminal domain"/>
    <property type="match status" value="1"/>
</dbReference>
<keyword evidence="2" id="KW-0675">Receptor</keyword>
<keyword evidence="3" id="KW-1185">Reference proteome</keyword>
<dbReference type="InterPro" id="IPR011042">
    <property type="entry name" value="6-blade_b-propeller_TolB-like"/>
</dbReference>
<dbReference type="InterPro" id="IPR050778">
    <property type="entry name" value="Cueball_EGF_LRP_Nidogen"/>
</dbReference>
<gene>
    <name evidence="2" type="ORF">GBAR_LOCUS20797</name>
</gene>
<keyword evidence="2" id="KW-0449">Lipoprotein</keyword>
<dbReference type="AlphaFoldDB" id="A0AA35SYS7"/>
<reference evidence="2" key="1">
    <citation type="submission" date="2023-03" db="EMBL/GenBank/DDBJ databases">
        <authorList>
            <person name="Steffen K."/>
            <person name="Cardenas P."/>
        </authorList>
    </citation>
    <scope>NUCLEOTIDE SEQUENCE</scope>
</reference>
<sequence length="124" mass="13829">MNLDGSNYSVLVDSTTNSGIHAVDYHLRINKLFWTHYRDGTIHQANMDGSLPIEIFSNVTRPSGLAVDWINNRVYYSFGDFGSLTVNPNHLAVYDMSTGTTTEITAVIDQTHAVFHDIAIDPLQ</sequence>
<protein>
    <submittedName>
        <fullName evidence="2">Low-density lipoprotein receptor-related protein 2</fullName>
    </submittedName>
</protein>
<feature type="non-terminal residue" evidence="2">
    <location>
        <position position="1"/>
    </location>
</feature>
<comment type="caution">
    <text evidence="2">The sequence shown here is derived from an EMBL/GenBank/DDBJ whole genome shotgun (WGS) entry which is preliminary data.</text>
</comment>
<evidence type="ECO:0000313" key="3">
    <source>
        <dbReference type="Proteomes" id="UP001174909"/>
    </source>
</evidence>
<dbReference type="SUPFAM" id="SSF63825">
    <property type="entry name" value="YWTD domain"/>
    <property type="match status" value="1"/>
</dbReference>
<accession>A0AA35SYS7</accession>